<dbReference type="FunCoup" id="A0A165DCP7">
    <property type="interactions" value="324"/>
</dbReference>
<dbReference type="OrthoDB" id="189226at2759"/>
<protein>
    <recommendedName>
        <fullName evidence="6">Phospholipid/glycerol acyltransferase domain-containing protein</fullName>
    </recommendedName>
</protein>
<evidence type="ECO:0000256" key="3">
    <source>
        <dbReference type="ARBA" id="ARBA00023315"/>
    </source>
</evidence>
<comment type="similarity">
    <text evidence="1">Belongs to the 1-acyl-sn-glycerol-3-phosphate acyltransferase family.</text>
</comment>
<dbReference type="CDD" id="cd07990">
    <property type="entry name" value="LPLAT_LCLAT1-like"/>
    <property type="match status" value="1"/>
</dbReference>
<dbReference type="EMBL" id="KV424064">
    <property type="protein sequence ID" value="KZT52522.1"/>
    <property type="molecule type" value="Genomic_DNA"/>
</dbReference>
<sequence length="419" mass="48567">MSPASRTEMSSTKSKLDAPPSVDRSQLYKLPIDARPPHMRWLPALLFACIYNFGCISIVAFQLLVWPLQLFEPTRKWHYELIDWTKESFALLCMCVIQWFAPVKIVMTADEGIDLDSLVTTDAKGQLVEFKLPQKFICIANHQNPRANGKQCYMDWMYLWCTLSFAHAHAHIYIILMDRFKWIPVVGWGMQFYRFMFIKRSWIADRIYLGKNLLKLGQWAMKASEPFVLLIYPEGTLVSDSTRALSRKYSEKTGIPDMTNMLLPRSTGLLFCLRTLSPSIPDLGLVDFTVGYAGIPAAGYGQDYYTLRSVFFNGISPPTLHLHLRVWQAKDLPLGDMSDSATRGAEATQEEKDVFDKWLLDRWREKDRLMDEFYKNGEFPTFKGRYEWPMQVKNAAEVAQAFVYFIPVIVGWLVYRTFW</sequence>
<feature type="domain" description="Phospholipid/glycerol acyltransferase" evidence="6">
    <location>
        <begin position="136"/>
        <end position="270"/>
    </location>
</feature>
<reference evidence="7 8" key="1">
    <citation type="journal article" date="2016" name="Mol. Biol. Evol.">
        <title>Comparative Genomics of Early-Diverging Mushroom-Forming Fungi Provides Insights into the Origins of Lignocellulose Decay Capabilities.</title>
        <authorList>
            <person name="Nagy L.G."/>
            <person name="Riley R."/>
            <person name="Tritt A."/>
            <person name="Adam C."/>
            <person name="Daum C."/>
            <person name="Floudas D."/>
            <person name="Sun H."/>
            <person name="Yadav J.S."/>
            <person name="Pangilinan J."/>
            <person name="Larsson K.H."/>
            <person name="Matsuura K."/>
            <person name="Barry K."/>
            <person name="Labutti K."/>
            <person name="Kuo R."/>
            <person name="Ohm R.A."/>
            <person name="Bhattacharya S.S."/>
            <person name="Shirouzu T."/>
            <person name="Yoshinaga Y."/>
            <person name="Martin F.M."/>
            <person name="Grigoriev I.V."/>
            <person name="Hibbett D.S."/>
        </authorList>
    </citation>
    <scope>NUCLEOTIDE SEQUENCE [LARGE SCALE GENOMIC DNA]</scope>
    <source>
        <strain evidence="7 8">HHB12733</strain>
    </source>
</reference>
<dbReference type="SMART" id="SM00563">
    <property type="entry name" value="PlsC"/>
    <property type="match status" value="1"/>
</dbReference>
<evidence type="ECO:0000256" key="4">
    <source>
        <dbReference type="SAM" id="MobiDB-lite"/>
    </source>
</evidence>
<evidence type="ECO:0000256" key="5">
    <source>
        <dbReference type="SAM" id="Phobius"/>
    </source>
</evidence>
<evidence type="ECO:0000256" key="1">
    <source>
        <dbReference type="ARBA" id="ARBA00008655"/>
    </source>
</evidence>
<keyword evidence="5" id="KW-0472">Membrane</keyword>
<feature type="compositionally biased region" description="Polar residues" evidence="4">
    <location>
        <begin position="1"/>
        <end position="13"/>
    </location>
</feature>
<accession>A0A165DCP7</accession>
<evidence type="ECO:0000313" key="8">
    <source>
        <dbReference type="Proteomes" id="UP000076842"/>
    </source>
</evidence>
<dbReference type="AlphaFoldDB" id="A0A165DCP7"/>
<gene>
    <name evidence="7" type="ORF">CALCODRAFT_512032</name>
</gene>
<organism evidence="7 8">
    <name type="scientific">Calocera cornea HHB12733</name>
    <dbReference type="NCBI Taxonomy" id="1353952"/>
    <lineage>
        <taxon>Eukaryota</taxon>
        <taxon>Fungi</taxon>
        <taxon>Dikarya</taxon>
        <taxon>Basidiomycota</taxon>
        <taxon>Agaricomycotina</taxon>
        <taxon>Dacrymycetes</taxon>
        <taxon>Dacrymycetales</taxon>
        <taxon>Dacrymycetaceae</taxon>
        <taxon>Calocera</taxon>
    </lineage>
</organism>
<dbReference type="GO" id="GO:0036149">
    <property type="term" value="P:phosphatidylinositol acyl-chain remodeling"/>
    <property type="evidence" value="ECO:0007669"/>
    <property type="project" value="TreeGrafter"/>
</dbReference>
<evidence type="ECO:0000313" key="7">
    <source>
        <dbReference type="EMBL" id="KZT52522.1"/>
    </source>
</evidence>
<dbReference type="PANTHER" id="PTHR10983">
    <property type="entry name" value="1-ACYLGLYCEROL-3-PHOSPHATE ACYLTRANSFERASE-RELATED"/>
    <property type="match status" value="1"/>
</dbReference>
<keyword evidence="8" id="KW-1185">Reference proteome</keyword>
<keyword evidence="3" id="KW-0012">Acyltransferase</keyword>
<name>A0A165DCP7_9BASI</name>
<feature type="transmembrane region" description="Helical" evidence="5">
    <location>
        <begin position="44"/>
        <end position="68"/>
    </location>
</feature>
<dbReference type="PANTHER" id="PTHR10983:SF16">
    <property type="entry name" value="LYSOCARDIOLIPIN ACYLTRANSFERASE 1"/>
    <property type="match status" value="1"/>
</dbReference>
<keyword evidence="2" id="KW-0808">Transferase</keyword>
<proteinExistence type="inferred from homology"/>
<dbReference type="Pfam" id="PF16076">
    <property type="entry name" value="Acyltransf_C"/>
    <property type="match status" value="1"/>
</dbReference>
<dbReference type="Pfam" id="PF01553">
    <property type="entry name" value="Acyltransferase"/>
    <property type="match status" value="1"/>
</dbReference>
<keyword evidence="5" id="KW-0812">Transmembrane</keyword>
<dbReference type="InterPro" id="IPR002123">
    <property type="entry name" value="Plipid/glycerol_acylTrfase"/>
</dbReference>
<evidence type="ECO:0000256" key="2">
    <source>
        <dbReference type="ARBA" id="ARBA00022679"/>
    </source>
</evidence>
<feature type="transmembrane region" description="Helical" evidence="5">
    <location>
        <begin position="395"/>
        <end position="415"/>
    </location>
</feature>
<dbReference type="Proteomes" id="UP000076842">
    <property type="component" value="Unassembled WGS sequence"/>
</dbReference>
<dbReference type="InParanoid" id="A0A165DCP7"/>
<keyword evidence="5" id="KW-1133">Transmembrane helix</keyword>
<feature type="region of interest" description="Disordered" evidence="4">
    <location>
        <begin position="1"/>
        <end position="21"/>
    </location>
</feature>
<dbReference type="InterPro" id="IPR032098">
    <property type="entry name" value="Acyltransf_C"/>
</dbReference>
<dbReference type="STRING" id="1353952.A0A165DCP7"/>
<dbReference type="SUPFAM" id="SSF69593">
    <property type="entry name" value="Glycerol-3-phosphate (1)-acyltransferase"/>
    <property type="match status" value="1"/>
</dbReference>
<dbReference type="GO" id="GO:0016746">
    <property type="term" value="F:acyltransferase activity"/>
    <property type="evidence" value="ECO:0007669"/>
    <property type="project" value="UniProtKB-KW"/>
</dbReference>
<dbReference type="GO" id="GO:0005783">
    <property type="term" value="C:endoplasmic reticulum"/>
    <property type="evidence" value="ECO:0007669"/>
    <property type="project" value="TreeGrafter"/>
</dbReference>
<evidence type="ECO:0000259" key="6">
    <source>
        <dbReference type="SMART" id="SM00563"/>
    </source>
</evidence>